<keyword evidence="2" id="KW-1185">Reference proteome</keyword>
<sequence length="61" mass="7686">MMQYKPLCKIKPNTEQLNPYISNTHRWWKRSTICRYFKIIFVSRMLVKHRKFFLSTFLLRF</sequence>
<dbReference type="Proteomes" id="UP001430953">
    <property type="component" value="Unassembled WGS sequence"/>
</dbReference>
<evidence type="ECO:0000313" key="2">
    <source>
        <dbReference type="Proteomes" id="UP001430953"/>
    </source>
</evidence>
<dbReference type="AlphaFoldDB" id="A0AAW2FXE6"/>
<comment type="caution">
    <text evidence="1">The sequence shown here is derived from an EMBL/GenBank/DDBJ whole genome shotgun (WGS) entry which is preliminary data.</text>
</comment>
<reference evidence="1 2" key="1">
    <citation type="submission" date="2023-03" db="EMBL/GenBank/DDBJ databases">
        <title>High recombination rates correlate with genetic variation in Cardiocondyla obscurior ants.</title>
        <authorList>
            <person name="Errbii M."/>
        </authorList>
    </citation>
    <scope>NUCLEOTIDE SEQUENCE [LARGE SCALE GENOMIC DNA]</scope>
    <source>
        <strain evidence="1">Alpha-2009</strain>
        <tissue evidence="1">Whole body</tissue>
    </source>
</reference>
<organism evidence="1 2">
    <name type="scientific">Cardiocondyla obscurior</name>
    <dbReference type="NCBI Taxonomy" id="286306"/>
    <lineage>
        <taxon>Eukaryota</taxon>
        <taxon>Metazoa</taxon>
        <taxon>Ecdysozoa</taxon>
        <taxon>Arthropoda</taxon>
        <taxon>Hexapoda</taxon>
        <taxon>Insecta</taxon>
        <taxon>Pterygota</taxon>
        <taxon>Neoptera</taxon>
        <taxon>Endopterygota</taxon>
        <taxon>Hymenoptera</taxon>
        <taxon>Apocrita</taxon>
        <taxon>Aculeata</taxon>
        <taxon>Formicoidea</taxon>
        <taxon>Formicidae</taxon>
        <taxon>Myrmicinae</taxon>
        <taxon>Cardiocondyla</taxon>
    </lineage>
</organism>
<dbReference type="EMBL" id="JADYXP020000008">
    <property type="protein sequence ID" value="KAL0118635.1"/>
    <property type="molecule type" value="Genomic_DNA"/>
</dbReference>
<protein>
    <submittedName>
        <fullName evidence="1">Uncharacterized protein</fullName>
    </submittedName>
</protein>
<gene>
    <name evidence="1" type="ORF">PUN28_009362</name>
</gene>
<proteinExistence type="predicted"/>
<accession>A0AAW2FXE6</accession>
<name>A0AAW2FXE6_9HYME</name>
<evidence type="ECO:0000313" key="1">
    <source>
        <dbReference type="EMBL" id="KAL0118635.1"/>
    </source>
</evidence>